<dbReference type="Proteomes" id="UP000324629">
    <property type="component" value="Unassembled WGS sequence"/>
</dbReference>
<name>A0A5J4NIX2_9TREM</name>
<protein>
    <submittedName>
        <fullName evidence="2">Uncharacterized protein</fullName>
    </submittedName>
</protein>
<evidence type="ECO:0000256" key="1">
    <source>
        <dbReference type="SAM" id="Phobius"/>
    </source>
</evidence>
<gene>
    <name evidence="2" type="ORF">DEA37_0001559</name>
</gene>
<dbReference type="AlphaFoldDB" id="A0A5J4NIX2"/>
<evidence type="ECO:0000313" key="2">
    <source>
        <dbReference type="EMBL" id="KAA3675556.1"/>
    </source>
</evidence>
<keyword evidence="1" id="KW-1133">Transmembrane helix</keyword>
<keyword evidence="3" id="KW-1185">Reference proteome</keyword>
<comment type="caution">
    <text evidence="2">The sequence shown here is derived from an EMBL/GenBank/DDBJ whole genome shotgun (WGS) entry which is preliminary data.</text>
</comment>
<keyword evidence="1" id="KW-0472">Membrane</keyword>
<feature type="non-terminal residue" evidence="2">
    <location>
        <position position="1"/>
    </location>
</feature>
<accession>A0A5J4NIX2</accession>
<feature type="transmembrane region" description="Helical" evidence="1">
    <location>
        <begin position="101"/>
        <end position="119"/>
    </location>
</feature>
<proteinExistence type="predicted"/>
<organism evidence="2 3">
    <name type="scientific">Paragonimus westermani</name>
    <dbReference type="NCBI Taxonomy" id="34504"/>
    <lineage>
        <taxon>Eukaryota</taxon>
        <taxon>Metazoa</taxon>
        <taxon>Spiralia</taxon>
        <taxon>Lophotrochozoa</taxon>
        <taxon>Platyhelminthes</taxon>
        <taxon>Trematoda</taxon>
        <taxon>Digenea</taxon>
        <taxon>Plagiorchiida</taxon>
        <taxon>Troglotremata</taxon>
        <taxon>Troglotrematidae</taxon>
        <taxon>Paragonimus</taxon>
    </lineage>
</organism>
<evidence type="ECO:0000313" key="3">
    <source>
        <dbReference type="Proteomes" id="UP000324629"/>
    </source>
</evidence>
<sequence>NDYIRTMYRSEESGQIQIKEVLDANITTASWSISRHNENISDGFASRTDPNRTCQADGTKSTINGNPIYQCGCGRSAEDYTYSRLTDCDFIYLQSVLIGRWPVITIVSVALLILTVLVLRRSSSSMQSTDIALYELVLKSGLLVDQGIFRHILGLVRIGCSPDVILDMLRYLVAKDVRGQIMRSNPPISASLSQRIVNWNVSSGDSVRVQDTLGEIRSFPVPHSRSRSGEVPRGKRFD</sequence>
<keyword evidence="1" id="KW-0812">Transmembrane</keyword>
<reference evidence="2 3" key="1">
    <citation type="journal article" date="2019" name="Gigascience">
        <title>Whole-genome sequence of the oriental lung fluke Paragonimus westermani.</title>
        <authorList>
            <person name="Oey H."/>
            <person name="Zakrzewski M."/>
            <person name="Narain K."/>
            <person name="Devi K.R."/>
            <person name="Agatsuma T."/>
            <person name="Nawaratna S."/>
            <person name="Gobert G.N."/>
            <person name="Jones M.K."/>
            <person name="Ragan M.A."/>
            <person name="McManus D.P."/>
            <person name="Krause L."/>
        </authorList>
    </citation>
    <scope>NUCLEOTIDE SEQUENCE [LARGE SCALE GENOMIC DNA]</scope>
    <source>
        <strain evidence="2 3">IND2009</strain>
    </source>
</reference>
<dbReference type="EMBL" id="QNGE01002454">
    <property type="protein sequence ID" value="KAA3675556.1"/>
    <property type="molecule type" value="Genomic_DNA"/>
</dbReference>